<organism evidence="1 2">
    <name type="scientific">Iphiclides podalirius</name>
    <name type="common">scarce swallowtail</name>
    <dbReference type="NCBI Taxonomy" id="110791"/>
    <lineage>
        <taxon>Eukaryota</taxon>
        <taxon>Metazoa</taxon>
        <taxon>Ecdysozoa</taxon>
        <taxon>Arthropoda</taxon>
        <taxon>Hexapoda</taxon>
        <taxon>Insecta</taxon>
        <taxon>Pterygota</taxon>
        <taxon>Neoptera</taxon>
        <taxon>Endopterygota</taxon>
        <taxon>Lepidoptera</taxon>
        <taxon>Glossata</taxon>
        <taxon>Ditrysia</taxon>
        <taxon>Papilionoidea</taxon>
        <taxon>Papilionidae</taxon>
        <taxon>Papilioninae</taxon>
        <taxon>Iphiclides</taxon>
    </lineage>
</organism>
<feature type="non-terminal residue" evidence="1">
    <location>
        <position position="68"/>
    </location>
</feature>
<evidence type="ECO:0000313" key="1">
    <source>
        <dbReference type="EMBL" id="CAH2056401.1"/>
    </source>
</evidence>
<dbReference type="Proteomes" id="UP000837857">
    <property type="component" value="Chromosome 23"/>
</dbReference>
<evidence type="ECO:0000313" key="2">
    <source>
        <dbReference type="Proteomes" id="UP000837857"/>
    </source>
</evidence>
<accession>A0ABN8IFS2</accession>
<sequence length="68" mass="7681">MCSSDVRLLNYHRCRMTRFLAPRPGSAGLRGVRRPVARSPRYLVDILARLAGRMLTQDGRRAPLVFVG</sequence>
<reference evidence="1" key="1">
    <citation type="submission" date="2022-03" db="EMBL/GenBank/DDBJ databases">
        <authorList>
            <person name="Martin H S."/>
        </authorList>
    </citation>
    <scope>NUCLEOTIDE SEQUENCE</scope>
</reference>
<gene>
    <name evidence="1" type="ORF">IPOD504_LOCUS9626</name>
</gene>
<name>A0ABN8IFS2_9NEOP</name>
<proteinExistence type="predicted"/>
<keyword evidence="2" id="KW-1185">Reference proteome</keyword>
<dbReference type="EMBL" id="OW152835">
    <property type="protein sequence ID" value="CAH2056401.1"/>
    <property type="molecule type" value="Genomic_DNA"/>
</dbReference>
<protein>
    <submittedName>
        <fullName evidence="1">Uncharacterized protein</fullName>
    </submittedName>
</protein>